<keyword evidence="3" id="KW-0238">DNA-binding</keyword>
<accession>A0A916ZVW3</accession>
<dbReference type="CDD" id="cd08422">
    <property type="entry name" value="PBP2_CrgA_like"/>
    <property type="match status" value="1"/>
</dbReference>
<keyword evidence="7" id="KW-1185">Reference proteome</keyword>
<dbReference type="InterPro" id="IPR036388">
    <property type="entry name" value="WH-like_DNA-bd_sf"/>
</dbReference>
<name>A0A916ZVW3_9RHOB</name>
<evidence type="ECO:0000259" key="5">
    <source>
        <dbReference type="PROSITE" id="PS50931"/>
    </source>
</evidence>
<organism evidence="6 7">
    <name type="scientific">Primorskyibacter flagellatus</name>
    <dbReference type="NCBI Taxonomy" id="1387277"/>
    <lineage>
        <taxon>Bacteria</taxon>
        <taxon>Pseudomonadati</taxon>
        <taxon>Pseudomonadota</taxon>
        <taxon>Alphaproteobacteria</taxon>
        <taxon>Rhodobacterales</taxon>
        <taxon>Roseobacteraceae</taxon>
        <taxon>Primorskyibacter</taxon>
    </lineage>
</organism>
<comment type="similarity">
    <text evidence="1">Belongs to the LysR transcriptional regulatory family.</text>
</comment>
<dbReference type="InterPro" id="IPR036390">
    <property type="entry name" value="WH_DNA-bd_sf"/>
</dbReference>
<dbReference type="FunFam" id="1.10.10.10:FF:000001">
    <property type="entry name" value="LysR family transcriptional regulator"/>
    <property type="match status" value="1"/>
</dbReference>
<sequence>MTALRIFCRVVEEGSFSAAARALRVSNASVSKNIAELEAALGTQLIIRTTRSLQLTDAGAEFHARVGHVLDGLEQAKSIATGRSDHVSGVLRVALPMSFGIEAIVPLLGPFRAAHPDLRLKLTFDDAKADIIGGRFDVAIRGAGHLPDSTLRARRLLEFDRVLCAAPGYLAARGAPRSAGEIREHDCIAYAMGEETDAWLAEGPDGAVPIAFEPAVEMNNSLAIRRAVLDGLGIAALPVPYVHEPLHSGALVRVLPDYRLRPQSLSAIYPAARHLPPKTRLFIDYLAGALAGTGALGSISNPE</sequence>
<evidence type="ECO:0000313" key="7">
    <source>
        <dbReference type="Proteomes" id="UP000612855"/>
    </source>
</evidence>
<evidence type="ECO:0000256" key="2">
    <source>
        <dbReference type="ARBA" id="ARBA00023015"/>
    </source>
</evidence>
<dbReference type="InterPro" id="IPR005119">
    <property type="entry name" value="LysR_subst-bd"/>
</dbReference>
<evidence type="ECO:0000313" key="6">
    <source>
        <dbReference type="EMBL" id="GGE16150.1"/>
    </source>
</evidence>
<keyword evidence="4" id="KW-0804">Transcription</keyword>
<gene>
    <name evidence="6" type="ORF">GCM10011360_01160</name>
</gene>
<dbReference type="SUPFAM" id="SSF46785">
    <property type="entry name" value="Winged helix' DNA-binding domain"/>
    <property type="match status" value="1"/>
</dbReference>
<dbReference type="Pfam" id="PF00126">
    <property type="entry name" value="HTH_1"/>
    <property type="match status" value="1"/>
</dbReference>
<dbReference type="InterPro" id="IPR000847">
    <property type="entry name" value="LysR_HTH_N"/>
</dbReference>
<dbReference type="Gene3D" id="3.40.190.290">
    <property type="match status" value="1"/>
</dbReference>
<feature type="domain" description="HTH lysR-type" evidence="5">
    <location>
        <begin position="1"/>
        <end position="56"/>
    </location>
</feature>
<dbReference type="AlphaFoldDB" id="A0A916ZVW3"/>
<dbReference type="SUPFAM" id="SSF53850">
    <property type="entry name" value="Periplasmic binding protein-like II"/>
    <property type="match status" value="1"/>
</dbReference>
<proteinExistence type="inferred from homology"/>
<dbReference type="PROSITE" id="PS50931">
    <property type="entry name" value="HTH_LYSR"/>
    <property type="match status" value="1"/>
</dbReference>
<protein>
    <submittedName>
        <fullName evidence="6">LysR family transcriptional regulator</fullName>
    </submittedName>
</protein>
<dbReference type="Pfam" id="PF03466">
    <property type="entry name" value="LysR_substrate"/>
    <property type="match status" value="1"/>
</dbReference>
<dbReference type="PANTHER" id="PTHR30537:SF5">
    <property type="entry name" value="HTH-TYPE TRANSCRIPTIONAL ACTIVATOR TTDR-RELATED"/>
    <property type="match status" value="1"/>
</dbReference>
<evidence type="ECO:0000256" key="1">
    <source>
        <dbReference type="ARBA" id="ARBA00009437"/>
    </source>
</evidence>
<evidence type="ECO:0000256" key="3">
    <source>
        <dbReference type="ARBA" id="ARBA00023125"/>
    </source>
</evidence>
<dbReference type="GO" id="GO:0003677">
    <property type="term" value="F:DNA binding"/>
    <property type="evidence" value="ECO:0007669"/>
    <property type="project" value="UniProtKB-KW"/>
</dbReference>
<dbReference type="RefSeq" id="WP_229737593.1">
    <property type="nucleotide sequence ID" value="NZ_BMFJ01000001.1"/>
</dbReference>
<dbReference type="InterPro" id="IPR058163">
    <property type="entry name" value="LysR-type_TF_proteobact-type"/>
</dbReference>
<dbReference type="Gene3D" id="1.10.10.10">
    <property type="entry name" value="Winged helix-like DNA-binding domain superfamily/Winged helix DNA-binding domain"/>
    <property type="match status" value="1"/>
</dbReference>
<dbReference type="GO" id="GO:0003700">
    <property type="term" value="F:DNA-binding transcription factor activity"/>
    <property type="evidence" value="ECO:0007669"/>
    <property type="project" value="InterPro"/>
</dbReference>
<reference evidence="7" key="1">
    <citation type="journal article" date="2019" name="Int. J. Syst. Evol. Microbiol.">
        <title>The Global Catalogue of Microorganisms (GCM) 10K type strain sequencing project: providing services to taxonomists for standard genome sequencing and annotation.</title>
        <authorList>
            <consortium name="The Broad Institute Genomics Platform"/>
            <consortium name="The Broad Institute Genome Sequencing Center for Infectious Disease"/>
            <person name="Wu L."/>
            <person name="Ma J."/>
        </authorList>
    </citation>
    <scope>NUCLEOTIDE SEQUENCE [LARGE SCALE GENOMIC DNA]</scope>
    <source>
        <strain evidence="7">CGMCC 1.12664</strain>
    </source>
</reference>
<evidence type="ECO:0000256" key="4">
    <source>
        <dbReference type="ARBA" id="ARBA00023163"/>
    </source>
</evidence>
<comment type="caution">
    <text evidence="6">The sequence shown here is derived from an EMBL/GenBank/DDBJ whole genome shotgun (WGS) entry which is preliminary data.</text>
</comment>
<dbReference type="PANTHER" id="PTHR30537">
    <property type="entry name" value="HTH-TYPE TRANSCRIPTIONAL REGULATOR"/>
    <property type="match status" value="1"/>
</dbReference>
<keyword evidence="2" id="KW-0805">Transcription regulation</keyword>
<dbReference type="Proteomes" id="UP000612855">
    <property type="component" value="Unassembled WGS sequence"/>
</dbReference>
<dbReference type="EMBL" id="BMFJ01000001">
    <property type="protein sequence ID" value="GGE16150.1"/>
    <property type="molecule type" value="Genomic_DNA"/>
</dbReference>